<keyword evidence="2" id="KW-1185">Reference proteome</keyword>
<dbReference type="RefSeq" id="WP_091234500.1">
    <property type="nucleotide sequence ID" value="NZ_FMKA01000014.1"/>
</dbReference>
<evidence type="ECO:0000313" key="1">
    <source>
        <dbReference type="EMBL" id="SCP97899.1"/>
    </source>
</evidence>
<accession>A0A1D3TUX3</accession>
<organism evidence="1 2">
    <name type="scientific">Anaerobium acetethylicum</name>
    <dbReference type="NCBI Taxonomy" id="1619234"/>
    <lineage>
        <taxon>Bacteria</taxon>
        <taxon>Bacillati</taxon>
        <taxon>Bacillota</taxon>
        <taxon>Clostridia</taxon>
        <taxon>Lachnospirales</taxon>
        <taxon>Lachnospiraceae</taxon>
        <taxon>Anaerobium</taxon>
    </lineage>
</organism>
<dbReference type="AlphaFoldDB" id="A0A1D3TUX3"/>
<dbReference type="Proteomes" id="UP000199315">
    <property type="component" value="Unassembled WGS sequence"/>
</dbReference>
<proteinExistence type="predicted"/>
<name>A0A1D3TUX3_9FIRM</name>
<sequence length="81" mass="9201">MAEQKLYVELPCFTGRNVPIAEIAKAIGKDAQYVRVGLQQGVLKFGVAMKMENSNDYNYYCPDRKVWEETGYFRSKLSNAG</sequence>
<evidence type="ECO:0000313" key="2">
    <source>
        <dbReference type="Proteomes" id="UP000199315"/>
    </source>
</evidence>
<dbReference type="STRING" id="1619234.SAMN05421730_101487"/>
<dbReference type="OrthoDB" id="2063024at2"/>
<protein>
    <submittedName>
        <fullName evidence="1">Uncharacterized protein</fullName>
    </submittedName>
</protein>
<reference evidence="1 2" key="1">
    <citation type="submission" date="2016-09" db="EMBL/GenBank/DDBJ databases">
        <authorList>
            <person name="Capua I."/>
            <person name="De Benedictis P."/>
            <person name="Joannis T."/>
            <person name="Lombin L.H."/>
            <person name="Cattoli G."/>
        </authorList>
    </citation>
    <scope>NUCLEOTIDE SEQUENCE [LARGE SCALE GENOMIC DNA]</scope>
    <source>
        <strain evidence="1 2">GluBS11</strain>
    </source>
</reference>
<dbReference type="EMBL" id="FMKA01000014">
    <property type="protein sequence ID" value="SCP97899.1"/>
    <property type="molecule type" value="Genomic_DNA"/>
</dbReference>
<gene>
    <name evidence="1" type="ORF">SAMN05421730_101487</name>
</gene>